<evidence type="ECO:0000256" key="1">
    <source>
        <dbReference type="ARBA" id="ARBA00004141"/>
    </source>
</evidence>
<name>A0A1X2HL29_9FUNG</name>
<feature type="transmembrane region" description="Helical" evidence="5">
    <location>
        <begin position="275"/>
        <end position="293"/>
    </location>
</feature>
<dbReference type="AlphaFoldDB" id="A0A1X2HL29"/>
<dbReference type="InterPro" id="IPR036259">
    <property type="entry name" value="MFS_trans_sf"/>
</dbReference>
<proteinExistence type="predicted"/>
<dbReference type="OrthoDB" id="440553at2759"/>
<dbReference type="GO" id="GO:0022857">
    <property type="term" value="F:transmembrane transporter activity"/>
    <property type="evidence" value="ECO:0007669"/>
    <property type="project" value="InterPro"/>
</dbReference>
<dbReference type="EMBL" id="MCGE01000057">
    <property type="protein sequence ID" value="ORZ00093.1"/>
    <property type="molecule type" value="Genomic_DNA"/>
</dbReference>
<dbReference type="SUPFAM" id="SSF103473">
    <property type="entry name" value="MFS general substrate transporter"/>
    <property type="match status" value="1"/>
</dbReference>
<evidence type="ECO:0000313" key="7">
    <source>
        <dbReference type="EMBL" id="ORZ00093.1"/>
    </source>
</evidence>
<evidence type="ECO:0000256" key="5">
    <source>
        <dbReference type="SAM" id="Phobius"/>
    </source>
</evidence>
<feature type="transmembrane region" description="Helical" evidence="5">
    <location>
        <begin position="232"/>
        <end position="255"/>
    </location>
</feature>
<dbReference type="PANTHER" id="PTHR23502">
    <property type="entry name" value="MAJOR FACILITATOR SUPERFAMILY"/>
    <property type="match status" value="1"/>
</dbReference>
<feature type="domain" description="Major facilitator superfamily (MFS) profile" evidence="6">
    <location>
        <begin position="38"/>
        <end position="395"/>
    </location>
</feature>
<dbReference type="InterPro" id="IPR020846">
    <property type="entry name" value="MFS_dom"/>
</dbReference>
<comment type="subcellular location">
    <subcellularLocation>
        <location evidence="1">Membrane</location>
        <topology evidence="1">Multi-pass membrane protein</topology>
    </subcellularLocation>
</comment>
<feature type="transmembrane region" description="Helical" evidence="5">
    <location>
        <begin position="129"/>
        <end position="151"/>
    </location>
</feature>
<dbReference type="GO" id="GO:0005886">
    <property type="term" value="C:plasma membrane"/>
    <property type="evidence" value="ECO:0007669"/>
    <property type="project" value="TreeGrafter"/>
</dbReference>
<organism evidence="7 8">
    <name type="scientific">Absidia repens</name>
    <dbReference type="NCBI Taxonomy" id="90262"/>
    <lineage>
        <taxon>Eukaryota</taxon>
        <taxon>Fungi</taxon>
        <taxon>Fungi incertae sedis</taxon>
        <taxon>Mucoromycota</taxon>
        <taxon>Mucoromycotina</taxon>
        <taxon>Mucoromycetes</taxon>
        <taxon>Mucorales</taxon>
        <taxon>Cunninghamellaceae</taxon>
        <taxon>Absidia</taxon>
    </lineage>
</organism>
<feature type="transmembrane region" description="Helical" evidence="5">
    <location>
        <begin position="104"/>
        <end position="123"/>
    </location>
</feature>
<feature type="transmembrane region" description="Helical" evidence="5">
    <location>
        <begin position="72"/>
        <end position="92"/>
    </location>
</feature>
<evidence type="ECO:0000256" key="4">
    <source>
        <dbReference type="ARBA" id="ARBA00023136"/>
    </source>
</evidence>
<comment type="caution">
    <text evidence="7">The sequence shown here is derived from an EMBL/GenBank/DDBJ whole genome shotgun (WGS) entry which is preliminary data.</text>
</comment>
<protein>
    <submittedName>
        <fullName evidence="7">Major facilitator superfamily domain-containing protein</fullName>
    </submittedName>
</protein>
<dbReference type="PANTHER" id="PTHR23502:SF5">
    <property type="entry name" value="QUINIDINE RESISTANCE PROTEIN 3"/>
    <property type="match status" value="1"/>
</dbReference>
<feature type="transmembrane region" description="Helical" evidence="5">
    <location>
        <begin position="163"/>
        <end position="181"/>
    </location>
</feature>
<dbReference type="Pfam" id="PF07690">
    <property type="entry name" value="MFS_1"/>
    <property type="match status" value="1"/>
</dbReference>
<dbReference type="Gene3D" id="1.20.1720.10">
    <property type="entry name" value="Multidrug resistance protein D"/>
    <property type="match status" value="1"/>
</dbReference>
<sequence length="395" mass="43954">MQEKTQAPGVLHTLWKKWLNPTGDADPSNFSPTKKNSILLIVAVGSGLSPISSTIYYPAIFNIQSYFQASDILMNATISIFTFSTAIFPLFWARLGEKFGRRQVYLASFFIAIIGSVGCALAINMPMFLVFRAIAAIGSSSVMSMGAGTLGDIFDVHERGRAMAWYTAPPLLGPALGPVVGGALNQRFGWRSNFWFVVIATAIVWVSMIFFLPETSRRTPRMENSMNKKRKWSNPFAALAMYKYPNISLTIFNTIFTRTYTQQYGMDTTATGLCYLPMACGTVIGAMVGGQWSDRMYNKQVAKADGESTPEMRLGGIVFYAGIFLQCAAFIAYGWCVQANAFWGYGLVCLFFGKNRTKNRNFEYPYIHCFILYAFSWDRANGAICFFGNVYGGLF</sequence>
<gene>
    <name evidence="7" type="ORF">BCR42DRAFT_475687</name>
</gene>
<evidence type="ECO:0000256" key="2">
    <source>
        <dbReference type="ARBA" id="ARBA00022692"/>
    </source>
</evidence>
<keyword evidence="8" id="KW-1185">Reference proteome</keyword>
<feature type="transmembrane region" description="Helical" evidence="5">
    <location>
        <begin position="314"/>
        <end position="335"/>
    </location>
</feature>
<dbReference type="Proteomes" id="UP000193560">
    <property type="component" value="Unassembled WGS sequence"/>
</dbReference>
<evidence type="ECO:0000313" key="8">
    <source>
        <dbReference type="Proteomes" id="UP000193560"/>
    </source>
</evidence>
<feature type="transmembrane region" description="Helical" evidence="5">
    <location>
        <begin position="38"/>
        <end position="60"/>
    </location>
</feature>
<reference evidence="7 8" key="1">
    <citation type="submission" date="2016-07" db="EMBL/GenBank/DDBJ databases">
        <title>Pervasive Adenine N6-methylation of Active Genes in Fungi.</title>
        <authorList>
            <consortium name="DOE Joint Genome Institute"/>
            <person name="Mondo S.J."/>
            <person name="Dannebaum R.O."/>
            <person name="Kuo R.C."/>
            <person name="Labutti K."/>
            <person name="Haridas S."/>
            <person name="Kuo A."/>
            <person name="Salamov A."/>
            <person name="Ahrendt S.R."/>
            <person name="Lipzen A."/>
            <person name="Sullivan W."/>
            <person name="Andreopoulos W.B."/>
            <person name="Clum A."/>
            <person name="Lindquist E."/>
            <person name="Daum C."/>
            <person name="Ramamoorthy G.K."/>
            <person name="Gryganskyi A."/>
            <person name="Culley D."/>
            <person name="Magnuson J.K."/>
            <person name="James T.Y."/>
            <person name="O'Malley M.A."/>
            <person name="Stajich J.E."/>
            <person name="Spatafora J.W."/>
            <person name="Visel A."/>
            <person name="Grigoriev I.V."/>
        </authorList>
    </citation>
    <scope>NUCLEOTIDE SEQUENCE [LARGE SCALE GENOMIC DNA]</scope>
    <source>
        <strain evidence="7 8">NRRL 1336</strain>
    </source>
</reference>
<keyword evidence="4 5" id="KW-0472">Membrane</keyword>
<dbReference type="PROSITE" id="PS50850">
    <property type="entry name" value="MFS"/>
    <property type="match status" value="1"/>
</dbReference>
<evidence type="ECO:0000256" key="3">
    <source>
        <dbReference type="ARBA" id="ARBA00022989"/>
    </source>
</evidence>
<dbReference type="STRING" id="90262.A0A1X2HL29"/>
<dbReference type="InterPro" id="IPR011701">
    <property type="entry name" value="MFS"/>
</dbReference>
<feature type="transmembrane region" description="Helical" evidence="5">
    <location>
        <begin position="193"/>
        <end position="212"/>
    </location>
</feature>
<keyword evidence="3 5" id="KW-1133">Transmembrane helix</keyword>
<evidence type="ECO:0000259" key="6">
    <source>
        <dbReference type="PROSITE" id="PS50850"/>
    </source>
</evidence>
<accession>A0A1X2HL29</accession>
<keyword evidence="2 5" id="KW-0812">Transmembrane</keyword>